<dbReference type="AlphaFoldDB" id="A0A023B6C5"/>
<feature type="compositionally biased region" description="Pro residues" evidence="7">
    <location>
        <begin position="359"/>
        <end position="368"/>
    </location>
</feature>
<dbReference type="Gene3D" id="1.10.10.790">
    <property type="entry name" value="Surp module"/>
    <property type="match status" value="2"/>
</dbReference>
<dbReference type="InterPro" id="IPR035967">
    <property type="entry name" value="SWAP/Surp_sf"/>
</dbReference>
<dbReference type="eggNOG" id="KOG0007">
    <property type="taxonomic scope" value="Eukaryota"/>
</dbReference>
<feature type="region of interest" description="Disordered" evidence="7">
    <location>
        <begin position="327"/>
        <end position="369"/>
    </location>
</feature>
<dbReference type="GO" id="GO:0045292">
    <property type="term" value="P:mRNA cis splicing, via spliceosome"/>
    <property type="evidence" value="ECO:0007669"/>
    <property type="project" value="InterPro"/>
</dbReference>
<dbReference type="Proteomes" id="UP000019763">
    <property type="component" value="Unassembled WGS sequence"/>
</dbReference>
<dbReference type="FunFam" id="1.10.10.790:FF:000002">
    <property type="entry name" value="Splicing factor 3A subunit 1"/>
    <property type="match status" value="1"/>
</dbReference>
<dbReference type="InterPro" id="IPR045146">
    <property type="entry name" value="SF3A1"/>
</dbReference>
<evidence type="ECO:0000256" key="6">
    <source>
        <dbReference type="ARBA" id="ARBA00023242"/>
    </source>
</evidence>
<evidence type="ECO:0000256" key="1">
    <source>
        <dbReference type="ARBA" id="ARBA00004123"/>
    </source>
</evidence>
<keyword evidence="10" id="KW-1185">Reference proteome</keyword>
<evidence type="ECO:0000256" key="4">
    <source>
        <dbReference type="ARBA" id="ARBA00022737"/>
    </source>
</evidence>
<dbReference type="Pfam" id="PF01805">
    <property type="entry name" value="Surp"/>
    <property type="match status" value="2"/>
</dbReference>
<keyword evidence="5" id="KW-0508">mRNA splicing</keyword>
<reference evidence="9" key="1">
    <citation type="submission" date="2013-12" db="EMBL/GenBank/DDBJ databases">
        <authorList>
            <person name="Omoto C.K."/>
            <person name="Sibley D."/>
            <person name="Venepally P."/>
            <person name="Hadjithomas M."/>
            <person name="Karamycheva S."/>
            <person name="Brunk B."/>
            <person name="Roos D."/>
            <person name="Caler E."/>
            <person name="Lorenzi H."/>
        </authorList>
    </citation>
    <scope>NUCLEOTIDE SEQUENCE</scope>
</reference>
<dbReference type="SMART" id="SM00648">
    <property type="entry name" value="SWAP"/>
    <property type="match status" value="2"/>
</dbReference>
<proteinExistence type="predicted"/>
<dbReference type="GO" id="GO:0005686">
    <property type="term" value="C:U2 snRNP"/>
    <property type="evidence" value="ECO:0007669"/>
    <property type="project" value="TreeGrafter"/>
</dbReference>
<dbReference type="SUPFAM" id="SSF109905">
    <property type="entry name" value="Surp module (SWAP domain)"/>
    <property type="match status" value="2"/>
</dbReference>
<sequence>MSAIVAKGPAEDGATLVENPYADIIVPPPAVREVIDKTAQFVAKNGVEFEKRMMQEANANERFGFLFPNHGYRDYYDRKLQEVREGKVRTLVPVVPDVVKKVWEREAAAQEKRLALKNAAEGQGSGFEALELDENEDFMGSGETNIGLTGGGMERFSLIRPNVGAEEDEVIKLVARFAACSGQAFVSGLSQRERGNNAFDFLKASHPSHGYFRSLMDSYARIIKLNREGEDEFFTKSRLRVISRQAAMASCSADEDLKAPLYGEKLVRKLLAQMYVRQKHYAKINEEKRKKEEAEAADKAAMASILWDRFVVVETITFTDADEQLPLPAPDWTVHATPPEEPVQTAQDTPSETATKPATKPPPPPPPVAVVQPVAAVTAQVDGEEQKIILRPDYVRRPKRAVANNKYFKCPITGQLVLAEEMSSHLKVLLLDKQWKKQRDDLLTKALADSAYAPDSDIETNIANFVLKRPDLFGTVEDEIHEHIIRPDTITKKSRLG</sequence>
<evidence type="ECO:0000256" key="3">
    <source>
        <dbReference type="ARBA" id="ARBA00022728"/>
    </source>
</evidence>
<dbReference type="Pfam" id="PF12230">
    <property type="entry name" value="PRP21_like_P"/>
    <property type="match status" value="1"/>
</dbReference>
<evidence type="ECO:0000256" key="2">
    <source>
        <dbReference type="ARBA" id="ARBA00022664"/>
    </source>
</evidence>
<evidence type="ECO:0000313" key="10">
    <source>
        <dbReference type="Proteomes" id="UP000019763"/>
    </source>
</evidence>
<evidence type="ECO:0000256" key="7">
    <source>
        <dbReference type="SAM" id="MobiDB-lite"/>
    </source>
</evidence>
<feature type="domain" description="SURP motif" evidence="8">
    <location>
        <begin position="170"/>
        <end position="212"/>
    </location>
</feature>
<dbReference type="VEuPathDB" id="CryptoDB:GNI_081150"/>
<keyword evidence="2" id="KW-0507">mRNA processing</keyword>
<dbReference type="GO" id="GO:0071013">
    <property type="term" value="C:catalytic step 2 spliceosome"/>
    <property type="evidence" value="ECO:0007669"/>
    <property type="project" value="TreeGrafter"/>
</dbReference>
<dbReference type="GeneID" id="22912939"/>
<evidence type="ECO:0000259" key="8">
    <source>
        <dbReference type="PROSITE" id="PS50128"/>
    </source>
</evidence>
<name>A0A023B6C5_GRENI</name>
<dbReference type="GO" id="GO:0003723">
    <property type="term" value="F:RNA binding"/>
    <property type="evidence" value="ECO:0007669"/>
    <property type="project" value="InterPro"/>
</dbReference>
<dbReference type="GO" id="GO:0071004">
    <property type="term" value="C:U2-type prespliceosome"/>
    <property type="evidence" value="ECO:0007669"/>
    <property type="project" value="TreeGrafter"/>
</dbReference>
<comment type="subcellular location">
    <subcellularLocation>
        <location evidence="1">Nucleus</location>
    </subcellularLocation>
</comment>
<dbReference type="OrthoDB" id="447637at2759"/>
<dbReference type="EMBL" id="AFNH02000608">
    <property type="protein sequence ID" value="EZG65939.1"/>
    <property type="molecule type" value="Genomic_DNA"/>
</dbReference>
<keyword evidence="4" id="KW-0677">Repeat</keyword>
<dbReference type="InterPro" id="IPR000061">
    <property type="entry name" value="Surp"/>
</dbReference>
<dbReference type="PROSITE" id="PS50128">
    <property type="entry name" value="SURP"/>
    <property type="match status" value="2"/>
</dbReference>
<gene>
    <name evidence="9" type="ORF">GNI_081150</name>
</gene>
<accession>A0A023B6C5</accession>
<dbReference type="PANTHER" id="PTHR15316">
    <property type="entry name" value="SPLICEOSOME ASSOCIATED PROTEIN 114/SWAP SPLICING FACTOR-RELATED"/>
    <property type="match status" value="1"/>
</dbReference>
<keyword evidence="3" id="KW-0747">Spliceosome</keyword>
<organism evidence="9 10">
    <name type="scientific">Gregarina niphandrodes</name>
    <name type="common">Septate eugregarine</name>
    <dbReference type="NCBI Taxonomy" id="110365"/>
    <lineage>
        <taxon>Eukaryota</taxon>
        <taxon>Sar</taxon>
        <taxon>Alveolata</taxon>
        <taxon>Apicomplexa</taxon>
        <taxon>Conoidasida</taxon>
        <taxon>Gregarinasina</taxon>
        <taxon>Eugregarinorida</taxon>
        <taxon>Gregarinidae</taxon>
        <taxon>Gregarina</taxon>
    </lineage>
</organism>
<dbReference type="RefSeq" id="XP_011134017.1">
    <property type="nucleotide sequence ID" value="XM_011135715.1"/>
</dbReference>
<keyword evidence="6" id="KW-0539">Nucleus</keyword>
<dbReference type="OMA" id="VKYQEQQ"/>
<dbReference type="InterPro" id="IPR022030">
    <property type="entry name" value="SF3A1_dom"/>
</dbReference>
<dbReference type="GO" id="GO:0000381">
    <property type="term" value="P:regulation of alternative mRNA splicing, via spliceosome"/>
    <property type="evidence" value="ECO:0007669"/>
    <property type="project" value="TreeGrafter"/>
</dbReference>
<dbReference type="PANTHER" id="PTHR15316:SF1">
    <property type="entry name" value="SPLICING FACTOR 3A SUBUNIT 1"/>
    <property type="match status" value="1"/>
</dbReference>
<comment type="caution">
    <text evidence="9">The sequence shown here is derived from an EMBL/GenBank/DDBJ whole genome shotgun (WGS) entry which is preliminary data.</text>
</comment>
<evidence type="ECO:0000313" key="9">
    <source>
        <dbReference type="EMBL" id="EZG65939.1"/>
    </source>
</evidence>
<feature type="domain" description="SURP motif" evidence="8">
    <location>
        <begin position="34"/>
        <end position="76"/>
    </location>
</feature>
<protein>
    <submittedName>
        <fullName evidence="9">Splicing factor</fullName>
    </submittedName>
</protein>
<evidence type="ECO:0000256" key="5">
    <source>
        <dbReference type="ARBA" id="ARBA00023187"/>
    </source>
</evidence>